<feature type="region of interest" description="Disordered" evidence="1">
    <location>
        <begin position="136"/>
        <end position="160"/>
    </location>
</feature>
<protein>
    <submittedName>
        <fullName evidence="2">Uncharacterized protein</fullName>
    </submittedName>
</protein>
<accession>A0A6P2DKC5</accession>
<gene>
    <name evidence="2" type="ORF">SOIL9_70520</name>
</gene>
<dbReference type="RefSeq" id="WP_162673152.1">
    <property type="nucleotide sequence ID" value="NZ_LR593886.1"/>
</dbReference>
<dbReference type="EMBL" id="LR593886">
    <property type="protein sequence ID" value="VTS03830.1"/>
    <property type="molecule type" value="Genomic_DNA"/>
</dbReference>
<name>A0A6P2DKC5_9BACT</name>
<proteinExistence type="predicted"/>
<dbReference type="Proteomes" id="UP000464178">
    <property type="component" value="Chromosome"/>
</dbReference>
<sequence>MRSFKDGAGRTWDVSIDAWLIKQVESRTGFKIGTLLDNNMVGFEELVKSPVLFVDVLFVLCGDQAAKFPVTEEQFFRGLTGDALEAAYEAFREAFISFCPSHQRKILRAVTEKAKSAQDLATERVLQKIESLDLLTEPSASTSSISASETPGSPASAHVG</sequence>
<feature type="compositionally biased region" description="Low complexity" evidence="1">
    <location>
        <begin position="136"/>
        <end position="154"/>
    </location>
</feature>
<dbReference type="AlphaFoldDB" id="A0A6P2DKC5"/>
<organism evidence="2 3">
    <name type="scientific">Gemmata massiliana</name>
    <dbReference type="NCBI Taxonomy" id="1210884"/>
    <lineage>
        <taxon>Bacteria</taxon>
        <taxon>Pseudomonadati</taxon>
        <taxon>Planctomycetota</taxon>
        <taxon>Planctomycetia</taxon>
        <taxon>Gemmatales</taxon>
        <taxon>Gemmataceae</taxon>
        <taxon>Gemmata</taxon>
    </lineage>
</organism>
<evidence type="ECO:0000313" key="3">
    <source>
        <dbReference type="Proteomes" id="UP000464178"/>
    </source>
</evidence>
<evidence type="ECO:0000256" key="1">
    <source>
        <dbReference type="SAM" id="MobiDB-lite"/>
    </source>
</evidence>
<keyword evidence="3" id="KW-1185">Reference proteome</keyword>
<reference evidence="2 3" key="1">
    <citation type="submission" date="2019-05" db="EMBL/GenBank/DDBJ databases">
        <authorList>
            <consortium name="Science for Life Laboratories"/>
        </authorList>
    </citation>
    <scope>NUCLEOTIDE SEQUENCE [LARGE SCALE GENOMIC DNA]</scope>
    <source>
        <strain evidence="2">Soil9</strain>
    </source>
</reference>
<evidence type="ECO:0000313" key="2">
    <source>
        <dbReference type="EMBL" id="VTS03830.1"/>
    </source>
</evidence>
<dbReference type="KEGG" id="gms:SOIL9_70520"/>